<dbReference type="InterPro" id="IPR013118">
    <property type="entry name" value="Mannitol_DH_C"/>
</dbReference>
<dbReference type="SUPFAM" id="SSF48179">
    <property type="entry name" value="6-phosphogluconate dehydrogenase C-terminal domain-like"/>
    <property type="match status" value="1"/>
</dbReference>
<dbReference type="GO" id="GO:0005829">
    <property type="term" value="C:cytosol"/>
    <property type="evidence" value="ECO:0007669"/>
    <property type="project" value="TreeGrafter"/>
</dbReference>
<reference evidence="6" key="1">
    <citation type="journal article" date="2021" name="PeerJ">
        <title>Extensive microbial diversity within the chicken gut microbiome revealed by metagenomics and culture.</title>
        <authorList>
            <person name="Gilroy R."/>
            <person name="Ravi A."/>
            <person name="Getino M."/>
            <person name="Pursley I."/>
            <person name="Horton D.L."/>
            <person name="Alikhan N.F."/>
            <person name="Baker D."/>
            <person name="Gharbi K."/>
            <person name="Hall N."/>
            <person name="Watson M."/>
            <person name="Adriaenssens E.M."/>
            <person name="Foster-Nyarko E."/>
            <person name="Jarju S."/>
            <person name="Secka A."/>
            <person name="Antonio M."/>
            <person name="Oren A."/>
            <person name="Chaudhuri R.R."/>
            <person name="La Ragione R."/>
            <person name="Hildebrand F."/>
            <person name="Pallen M.J."/>
        </authorList>
    </citation>
    <scope>NUCLEOTIDE SEQUENCE</scope>
    <source>
        <strain evidence="6">ChiBcec8-14828</strain>
    </source>
</reference>
<dbReference type="InterPro" id="IPR008927">
    <property type="entry name" value="6-PGluconate_DH-like_C_sf"/>
</dbReference>
<keyword evidence="2" id="KW-0520">NAD</keyword>
<evidence type="ECO:0000256" key="3">
    <source>
        <dbReference type="ARBA" id="ARBA00048615"/>
    </source>
</evidence>
<evidence type="ECO:0000256" key="1">
    <source>
        <dbReference type="ARBA" id="ARBA00023002"/>
    </source>
</evidence>
<gene>
    <name evidence="6" type="ORF">H9943_10470</name>
</gene>
<dbReference type="EMBL" id="DWYA01000096">
    <property type="protein sequence ID" value="HJB40802.1"/>
    <property type="molecule type" value="Genomic_DNA"/>
</dbReference>
<dbReference type="Pfam" id="PF01232">
    <property type="entry name" value="Mannitol_dh"/>
    <property type="match status" value="1"/>
</dbReference>
<dbReference type="Gene3D" id="1.10.1040.10">
    <property type="entry name" value="N-(1-d-carboxylethyl)-l-norvaline Dehydrogenase, domain 2"/>
    <property type="match status" value="1"/>
</dbReference>
<dbReference type="InterPro" id="IPR013131">
    <property type="entry name" value="Mannitol_DH_N"/>
</dbReference>
<dbReference type="PANTHER" id="PTHR30524:SF0">
    <property type="entry name" value="ALTRONATE OXIDOREDUCTASE-RELATED"/>
    <property type="match status" value="1"/>
</dbReference>
<dbReference type="Gene3D" id="3.40.50.720">
    <property type="entry name" value="NAD(P)-binding Rossmann-like Domain"/>
    <property type="match status" value="1"/>
</dbReference>
<feature type="domain" description="Mannitol dehydrogenase C-terminal" evidence="5">
    <location>
        <begin position="282"/>
        <end position="484"/>
    </location>
</feature>
<feature type="domain" description="Mannitol dehydrogenase N-terminal" evidence="4">
    <location>
        <begin position="25"/>
        <end position="266"/>
    </location>
</feature>
<evidence type="ECO:0000259" key="4">
    <source>
        <dbReference type="Pfam" id="PF01232"/>
    </source>
</evidence>
<sequence>MNKLSYKTLKDMGYEGYLLENAPEKVLQFGEGNFLRAFVDYFFDVANEKCGFNGKIVLCQPIEPGLADMINEQEGLYTLYLRGFENGAKVNDKRIISAVSRCINPYHDFGALLECAKNPDLRYIVSNTTEAGIVFDDSCHFDDAPASSFPAKLTRFLFERYTQMGSMKGKGFVILSCELIDNNGQELKKCVHQYITLWGLSDEFAKWVDEENLFCSTLVDRIVTGYPRSEAAELNAENGYEDNLLDTGEVFGFWVIEGPEWLEKELPFAQAGLPVLVARDHTPYKKRKVRILNGAHTSMVLAAYLAGQDIVRNCMQDEVIKGFMDTTVYDEIIPTLTLPKEELESFAHAVGERFNNPFIDHALLSISLNSTAKWKARCLPSLKAYIEKFGKLPANLTLSLAALIRFYSCDVQELTQDALMCRRPAGDIYPVKDDRAVLEFYYAHKDDSAEALTHAVLSNADFWGEDLTAIDGFEKAVTEALEGMEKNGAYEMMKAACKAK</sequence>
<evidence type="ECO:0000313" key="6">
    <source>
        <dbReference type="EMBL" id="HJB40802.1"/>
    </source>
</evidence>
<dbReference type="SUPFAM" id="SSF51735">
    <property type="entry name" value="NAD(P)-binding Rossmann-fold domains"/>
    <property type="match status" value="1"/>
</dbReference>
<comment type="caution">
    <text evidence="6">The sequence shown here is derived from an EMBL/GenBank/DDBJ whole genome shotgun (WGS) entry which is preliminary data.</text>
</comment>
<organism evidence="6 7">
    <name type="scientific">Candidatus Ruthenibacterium avium</name>
    <dbReference type="NCBI Taxonomy" id="2838751"/>
    <lineage>
        <taxon>Bacteria</taxon>
        <taxon>Bacillati</taxon>
        <taxon>Bacillota</taxon>
        <taxon>Clostridia</taxon>
        <taxon>Eubacteriales</taxon>
        <taxon>Oscillospiraceae</taxon>
        <taxon>Ruthenibacterium</taxon>
    </lineage>
</organism>
<evidence type="ECO:0000259" key="5">
    <source>
        <dbReference type="Pfam" id="PF08125"/>
    </source>
</evidence>
<dbReference type="InterPro" id="IPR036291">
    <property type="entry name" value="NAD(P)-bd_dom_sf"/>
</dbReference>
<dbReference type="PANTHER" id="PTHR30524">
    <property type="entry name" value="MANNITOL-1-PHOSPHATE 5-DEHYDROGENASE"/>
    <property type="match status" value="1"/>
</dbReference>
<proteinExistence type="predicted"/>
<dbReference type="AlphaFoldDB" id="A0A9D2S1T6"/>
<dbReference type="Proteomes" id="UP000824209">
    <property type="component" value="Unassembled WGS sequence"/>
</dbReference>
<dbReference type="NCBIfam" id="NF002969">
    <property type="entry name" value="PRK03643.1"/>
    <property type="match status" value="1"/>
</dbReference>
<comment type="catalytic activity">
    <reaction evidence="3">
        <text>D-mannitol 1-phosphate + NAD(+) = beta-D-fructose 6-phosphate + NADH + H(+)</text>
        <dbReference type="Rhea" id="RHEA:19661"/>
        <dbReference type="ChEBI" id="CHEBI:15378"/>
        <dbReference type="ChEBI" id="CHEBI:57540"/>
        <dbReference type="ChEBI" id="CHEBI:57634"/>
        <dbReference type="ChEBI" id="CHEBI:57945"/>
        <dbReference type="ChEBI" id="CHEBI:61381"/>
        <dbReference type="EC" id="1.1.1.17"/>
    </reaction>
</comment>
<accession>A0A9D2S1T6</accession>
<evidence type="ECO:0000313" key="7">
    <source>
        <dbReference type="Proteomes" id="UP000824209"/>
    </source>
</evidence>
<name>A0A9D2S1T6_9FIRM</name>
<dbReference type="GO" id="GO:0019592">
    <property type="term" value="P:mannitol catabolic process"/>
    <property type="evidence" value="ECO:0007669"/>
    <property type="project" value="TreeGrafter"/>
</dbReference>
<protein>
    <submittedName>
        <fullName evidence="6">Tagaturonate reductase</fullName>
    </submittedName>
</protein>
<dbReference type="GO" id="GO:0008926">
    <property type="term" value="F:mannitol-1-phosphate 5-dehydrogenase activity"/>
    <property type="evidence" value="ECO:0007669"/>
    <property type="project" value="UniProtKB-EC"/>
</dbReference>
<dbReference type="GO" id="GO:0019698">
    <property type="term" value="P:D-galacturonate catabolic process"/>
    <property type="evidence" value="ECO:0007669"/>
    <property type="project" value="TreeGrafter"/>
</dbReference>
<dbReference type="InterPro" id="IPR013328">
    <property type="entry name" value="6PGD_dom2"/>
</dbReference>
<keyword evidence="1" id="KW-0560">Oxidoreductase</keyword>
<reference evidence="6" key="2">
    <citation type="submission" date="2021-04" db="EMBL/GenBank/DDBJ databases">
        <authorList>
            <person name="Gilroy R."/>
        </authorList>
    </citation>
    <scope>NUCLEOTIDE SEQUENCE</scope>
    <source>
        <strain evidence="6">ChiBcec8-14828</strain>
    </source>
</reference>
<dbReference type="Pfam" id="PF08125">
    <property type="entry name" value="Mannitol_dh_C"/>
    <property type="match status" value="1"/>
</dbReference>
<evidence type="ECO:0000256" key="2">
    <source>
        <dbReference type="ARBA" id="ARBA00023027"/>
    </source>
</evidence>
<dbReference type="GO" id="GO:0009026">
    <property type="term" value="F:tagaturonate reductase activity"/>
    <property type="evidence" value="ECO:0007669"/>
    <property type="project" value="TreeGrafter"/>
</dbReference>